<organism evidence="3 4">
    <name type="scientific">Chiayiivirga flava</name>
    <dbReference type="NCBI Taxonomy" id="659595"/>
    <lineage>
        <taxon>Bacteria</taxon>
        <taxon>Pseudomonadati</taxon>
        <taxon>Pseudomonadota</taxon>
        <taxon>Gammaproteobacteria</taxon>
        <taxon>Lysobacterales</taxon>
        <taxon>Lysobacteraceae</taxon>
        <taxon>Chiayiivirga</taxon>
    </lineage>
</organism>
<keyword evidence="3" id="KW-0378">Hydrolase</keyword>
<name>A0A7W8G2I2_9GAMM</name>
<dbReference type="Gene3D" id="3.40.50.880">
    <property type="match status" value="1"/>
</dbReference>
<dbReference type="InterPro" id="IPR006286">
    <property type="entry name" value="C56_PfpI-like"/>
</dbReference>
<dbReference type="AlphaFoldDB" id="A0A7W8G2I2"/>
<dbReference type="GO" id="GO:0008233">
    <property type="term" value="F:peptidase activity"/>
    <property type="evidence" value="ECO:0007669"/>
    <property type="project" value="UniProtKB-KW"/>
</dbReference>
<protein>
    <submittedName>
        <fullName evidence="3">Protease I</fullName>
        <ecNumber evidence="3">3.2.-.-</ecNumber>
    </submittedName>
</protein>
<reference evidence="3 4" key="1">
    <citation type="submission" date="2020-08" db="EMBL/GenBank/DDBJ databases">
        <title>Genomic Encyclopedia of Type Strains, Phase IV (KMG-IV): sequencing the most valuable type-strain genomes for metagenomic binning, comparative biology and taxonomic classification.</title>
        <authorList>
            <person name="Goeker M."/>
        </authorList>
    </citation>
    <scope>NUCLEOTIDE SEQUENCE [LARGE SCALE GENOMIC DNA]</scope>
    <source>
        <strain evidence="3 4">DSM 24163</strain>
    </source>
</reference>
<dbReference type="PROSITE" id="PS51276">
    <property type="entry name" value="PEPTIDASE_C56_PFPI"/>
    <property type="match status" value="1"/>
</dbReference>
<keyword evidence="3" id="KW-0326">Glycosidase</keyword>
<dbReference type="Pfam" id="PF01965">
    <property type="entry name" value="DJ-1_PfpI"/>
    <property type="match status" value="1"/>
</dbReference>
<comment type="similarity">
    <text evidence="1">Belongs to the peptidase C56 family.</text>
</comment>
<dbReference type="InterPro" id="IPR002818">
    <property type="entry name" value="DJ-1/PfpI"/>
</dbReference>
<dbReference type="NCBIfam" id="TIGR01382">
    <property type="entry name" value="PfpI"/>
    <property type="match status" value="1"/>
</dbReference>
<comment type="caution">
    <text evidence="3">The sequence shown here is derived from an EMBL/GenBank/DDBJ whole genome shotgun (WGS) entry which is preliminary data.</text>
</comment>
<evidence type="ECO:0000313" key="4">
    <source>
        <dbReference type="Proteomes" id="UP000521199"/>
    </source>
</evidence>
<dbReference type="PANTHER" id="PTHR42733:SF12">
    <property type="entry name" value="PROTEINASE"/>
    <property type="match status" value="1"/>
</dbReference>
<dbReference type="EMBL" id="JACHHP010000004">
    <property type="protein sequence ID" value="MBB5208745.1"/>
    <property type="molecule type" value="Genomic_DNA"/>
</dbReference>
<gene>
    <name evidence="3" type="ORF">HNQ52_002295</name>
</gene>
<accession>A0A7W8G2I2</accession>
<dbReference type="InterPro" id="IPR029062">
    <property type="entry name" value="Class_I_gatase-like"/>
</dbReference>
<dbReference type="GO" id="GO:0016798">
    <property type="term" value="F:hydrolase activity, acting on glycosyl bonds"/>
    <property type="evidence" value="ECO:0007669"/>
    <property type="project" value="UniProtKB-KW"/>
</dbReference>
<evidence type="ECO:0000313" key="3">
    <source>
        <dbReference type="EMBL" id="MBB5208745.1"/>
    </source>
</evidence>
<proteinExistence type="inferred from homology"/>
<keyword evidence="3" id="KW-0645">Protease</keyword>
<keyword evidence="4" id="KW-1185">Reference proteome</keyword>
<sequence>MASKQLHGKTVAILAADGFEESELTHPLKALTDAGAQVHVISLKAGSIQGFRHFEKGEQVKVDRVLSEVRADAYDALLVPGGLFNPDALRTERSALDFVKAIATAGKPVAAICHGPWVLADAGLLEGREVTSVASIRKDLENAGALWADKAVVTDNGIVTSRTPKDLEQFSAKVIEEIAEGRHARRAA</sequence>
<dbReference type="CDD" id="cd03134">
    <property type="entry name" value="GATase1_PfpI_like"/>
    <property type="match status" value="1"/>
</dbReference>
<dbReference type="PANTHER" id="PTHR42733">
    <property type="entry name" value="DJ-1 PROTEIN"/>
    <property type="match status" value="1"/>
</dbReference>
<evidence type="ECO:0000256" key="1">
    <source>
        <dbReference type="ARBA" id="ARBA00008542"/>
    </source>
</evidence>
<dbReference type="RefSeq" id="WP_183961300.1">
    <property type="nucleotide sequence ID" value="NZ_JACHHP010000004.1"/>
</dbReference>
<dbReference type="GO" id="GO:0006508">
    <property type="term" value="P:proteolysis"/>
    <property type="evidence" value="ECO:0007669"/>
    <property type="project" value="UniProtKB-KW"/>
</dbReference>
<dbReference type="SUPFAM" id="SSF52317">
    <property type="entry name" value="Class I glutamine amidotransferase-like"/>
    <property type="match status" value="1"/>
</dbReference>
<feature type="domain" description="DJ-1/PfpI" evidence="2">
    <location>
        <begin position="9"/>
        <end position="177"/>
    </location>
</feature>
<evidence type="ECO:0000259" key="2">
    <source>
        <dbReference type="Pfam" id="PF01965"/>
    </source>
</evidence>
<dbReference type="EC" id="3.2.-.-" evidence="3"/>
<dbReference type="Proteomes" id="UP000521199">
    <property type="component" value="Unassembled WGS sequence"/>
</dbReference>